<dbReference type="Gramene" id="EFJ10699">
    <property type="protein sequence ID" value="EFJ10699"/>
    <property type="gene ID" value="SELMODRAFT_127447"/>
</dbReference>
<keyword evidence="4" id="KW-0808">Transferase</keyword>
<evidence type="ECO:0000256" key="6">
    <source>
        <dbReference type="ARBA" id="ARBA00023315"/>
    </source>
</evidence>
<evidence type="ECO:0000313" key="13">
    <source>
        <dbReference type="EMBL" id="EFJ10699.1"/>
    </source>
</evidence>
<dbReference type="GO" id="GO:0019432">
    <property type="term" value="P:triglyceride biosynthetic process"/>
    <property type="evidence" value="ECO:0000318"/>
    <property type="project" value="GO_Central"/>
</dbReference>
<feature type="domain" description="O-acyltransferase WSD1 C-terminal" evidence="12">
    <location>
        <begin position="359"/>
        <end position="507"/>
    </location>
</feature>
<comment type="catalytic activity">
    <reaction evidence="8">
        <text>a long chain fatty alcohol + a fatty acyl-CoA = a long-chain alcohol wax ester + CoA</text>
        <dbReference type="Rhea" id="RHEA:38443"/>
        <dbReference type="ChEBI" id="CHEBI:17135"/>
        <dbReference type="ChEBI" id="CHEBI:57287"/>
        <dbReference type="ChEBI" id="CHEBI:77636"/>
        <dbReference type="ChEBI" id="CHEBI:235323"/>
        <dbReference type="EC" id="2.3.1.75"/>
    </reaction>
</comment>
<evidence type="ECO:0000256" key="3">
    <source>
        <dbReference type="ARBA" id="ARBA00005189"/>
    </source>
</evidence>
<dbReference type="EMBL" id="GL377652">
    <property type="protein sequence ID" value="EFJ10699.1"/>
    <property type="molecule type" value="Genomic_DNA"/>
</dbReference>
<dbReference type="Proteomes" id="UP000001514">
    <property type="component" value="Unassembled WGS sequence"/>
</dbReference>
<dbReference type="eggNOG" id="ENOG502QTZ2">
    <property type="taxonomic scope" value="Eukaryota"/>
</dbReference>
<dbReference type="KEGG" id="smo:SELMODRAFT_127447"/>
<evidence type="ECO:0000256" key="10">
    <source>
        <dbReference type="SAM" id="MobiDB-lite"/>
    </source>
</evidence>
<dbReference type="GO" id="GO:0047196">
    <property type="term" value="F:long-chain-alcohol O-fatty-acyltransferase activity"/>
    <property type="evidence" value="ECO:0007669"/>
    <property type="project" value="UniProtKB-EC"/>
</dbReference>
<evidence type="ECO:0000256" key="2">
    <source>
        <dbReference type="ARBA" id="ARBA00004771"/>
    </source>
</evidence>
<dbReference type="Gene3D" id="3.30.559.10">
    <property type="entry name" value="Chloramphenicol acetyltransferase-like domain"/>
    <property type="match status" value="1"/>
</dbReference>
<dbReference type="InterPro" id="IPR023213">
    <property type="entry name" value="CAT-like_dom_sf"/>
</dbReference>
<dbReference type="InterPro" id="IPR009721">
    <property type="entry name" value="O-acyltransferase_WSD1_C"/>
</dbReference>
<comment type="pathway">
    <text evidence="3">Lipid metabolism.</text>
</comment>
<evidence type="ECO:0000259" key="12">
    <source>
        <dbReference type="Pfam" id="PF06974"/>
    </source>
</evidence>
<dbReference type="Pfam" id="PF03007">
    <property type="entry name" value="WS_DGAT_cat"/>
    <property type="match status" value="1"/>
</dbReference>
<dbReference type="STRING" id="88036.D8SXY2"/>
<comment type="subcellular location">
    <subcellularLocation>
        <location evidence="1">Endoplasmic reticulum</location>
    </subcellularLocation>
</comment>
<dbReference type="UniPathway" id="UPA00282"/>
<evidence type="ECO:0000256" key="9">
    <source>
        <dbReference type="ARBA" id="ARBA00048109"/>
    </source>
</evidence>
<protein>
    <submittedName>
        <fullName evidence="13">Uncharacterized protein</fullName>
    </submittedName>
</protein>
<feature type="compositionally biased region" description="Polar residues" evidence="10">
    <location>
        <begin position="9"/>
        <end position="23"/>
    </location>
</feature>
<comment type="catalytic activity">
    <reaction evidence="9">
        <text>an acyl-CoA + a 1,2-diacyl-sn-glycerol = a triacyl-sn-glycerol + CoA</text>
        <dbReference type="Rhea" id="RHEA:10868"/>
        <dbReference type="ChEBI" id="CHEBI:17815"/>
        <dbReference type="ChEBI" id="CHEBI:57287"/>
        <dbReference type="ChEBI" id="CHEBI:58342"/>
        <dbReference type="ChEBI" id="CHEBI:64615"/>
        <dbReference type="EC" id="2.3.1.20"/>
    </reaction>
</comment>
<dbReference type="Pfam" id="PF06974">
    <property type="entry name" value="WS_DGAT_C"/>
    <property type="match status" value="1"/>
</dbReference>
<evidence type="ECO:0000256" key="5">
    <source>
        <dbReference type="ARBA" id="ARBA00022824"/>
    </source>
</evidence>
<keyword evidence="5" id="KW-0256">Endoplasmic reticulum</keyword>
<feature type="domain" description="O-acyltransferase WSD1-like N-terminal" evidence="11">
    <location>
        <begin position="62"/>
        <end position="291"/>
    </location>
</feature>
<dbReference type="SUPFAM" id="SSF52777">
    <property type="entry name" value="CoA-dependent acyltransferases"/>
    <property type="match status" value="1"/>
</dbReference>
<dbReference type="GO" id="GO:0005886">
    <property type="term" value="C:plasma membrane"/>
    <property type="evidence" value="ECO:0000318"/>
    <property type="project" value="GO_Central"/>
</dbReference>
<evidence type="ECO:0000256" key="4">
    <source>
        <dbReference type="ARBA" id="ARBA00022679"/>
    </source>
</evidence>
<dbReference type="InterPro" id="IPR004255">
    <property type="entry name" value="O-acyltransferase_WSD1_N"/>
</dbReference>
<dbReference type="PANTHER" id="PTHR31650:SF1">
    <property type="entry name" value="WAX ESTER SYNTHASE_DIACYLGLYCEROL ACYLTRANSFERASE 4-RELATED"/>
    <property type="match status" value="1"/>
</dbReference>
<gene>
    <name evidence="13" type="ORF">SELMODRAFT_127447</name>
</gene>
<dbReference type="GO" id="GO:0005783">
    <property type="term" value="C:endoplasmic reticulum"/>
    <property type="evidence" value="ECO:0007669"/>
    <property type="project" value="UniProtKB-SubCell"/>
</dbReference>
<dbReference type="GO" id="GO:0004144">
    <property type="term" value="F:diacylglycerol O-acyltransferase activity"/>
    <property type="evidence" value="ECO:0007669"/>
    <property type="project" value="UniProtKB-EC"/>
</dbReference>
<evidence type="ECO:0000256" key="7">
    <source>
        <dbReference type="ARBA" id="ARBA00024360"/>
    </source>
</evidence>
<accession>D8SXY2</accession>
<sequence>MGVLRRIKTSQQRSSDGNENENSLPRIGDGVEEPVTPAGRLFLQPDFYLTAQCILGFQNPIDLPALKSELSNTLAKHPRFSSLMRLNGRGREIWVRTHVNIDDHIIVADLSRFPRDSPTIVEDYTAELSAARLDASKPLWEVHVLAMDDDRPQISLRGGARGVCILVFHHALGDGTSLMSLFLASTRQLENPAMLPTIPRPAPAPENDLDPLAWIWRSLVPRIWRLVLVAWFSITEIVKFLCMQAWVKDSRSCLRGYRGAENEPSRLAIADLKLDDVKRVKNAANATVNDVLLAIVSIALQKYLTHHAQTGNDNGNHCKFKTKWLKSLSIRALVMVNTRPSPGLQEVNEMMNTRSKARWGNSLGYMLVPLSVNKVNAPTHPSLEHVHHAKSISTRKKLSYEAKLTYSGGVLLIHLLGIKVLSEHMTYRAALHTTLTISNIVGPVETVTFAGNPLLYIIPTSSGLPQGLLVHMTSYANDVRIAVMAKEKIVPDVSFLRDCVYAAMDTLLRDTT</sequence>
<reference evidence="13 14" key="1">
    <citation type="journal article" date="2011" name="Science">
        <title>The Selaginella genome identifies genetic changes associated with the evolution of vascular plants.</title>
        <authorList>
            <person name="Banks J.A."/>
            <person name="Nishiyama T."/>
            <person name="Hasebe M."/>
            <person name="Bowman J.L."/>
            <person name="Gribskov M."/>
            <person name="dePamphilis C."/>
            <person name="Albert V.A."/>
            <person name="Aono N."/>
            <person name="Aoyama T."/>
            <person name="Ambrose B.A."/>
            <person name="Ashton N.W."/>
            <person name="Axtell M.J."/>
            <person name="Barker E."/>
            <person name="Barker M.S."/>
            <person name="Bennetzen J.L."/>
            <person name="Bonawitz N.D."/>
            <person name="Chapple C."/>
            <person name="Cheng C."/>
            <person name="Correa L.G."/>
            <person name="Dacre M."/>
            <person name="DeBarry J."/>
            <person name="Dreyer I."/>
            <person name="Elias M."/>
            <person name="Engstrom E.M."/>
            <person name="Estelle M."/>
            <person name="Feng L."/>
            <person name="Finet C."/>
            <person name="Floyd S.K."/>
            <person name="Frommer W.B."/>
            <person name="Fujita T."/>
            <person name="Gramzow L."/>
            <person name="Gutensohn M."/>
            <person name="Harholt J."/>
            <person name="Hattori M."/>
            <person name="Heyl A."/>
            <person name="Hirai T."/>
            <person name="Hiwatashi Y."/>
            <person name="Ishikawa M."/>
            <person name="Iwata M."/>
            <person name="Karol K.G."/>
            <person name="Koehler B."/>
            <person name="Kolukisaoglu U."/>
            <person name="Kubo M."/>
            <person name="Kurata T."/>
            <person name="Lalonde S."/>
            <person name="Li K."/>
            <person name="Li Y."/>
            <person name="Litt A."/>
            <person name="Lyons E."/>
            <person name="Manning G."/>
            <person name="Maruyama T."/>
            <person name="Michael T.P."/>
            <person name="Mikami K."/>
            <person name="Miyazaki S."/>
            <person name="Morinaga S."/>
            <person name="Murata T."/>
            <person name="Mueller-Roeber B."/>
            <person name="Nelson D.R."/>
            <person name="Obara M."/>
            <person name="Oguri Y."/>
            <person name="Olmstead R.G."/>
            <person name="Onodera N."/>
            <person name="Petersen B.L."/>
            <person name="Pils B."/>
            <person name="Prigge M."/>
            <person name="Rensing S.A."/>
            <person name="Riano-Pachon D.M."/>
            <person name="Roberts A.W."/>
            <person name="Sato Y."/>
            <person name="Scheller H.V."/>
            <person name="Schulz B."/>
            <person name="Schulz C."/>
            <person name="Shakirov E.V."/>
            <person name="Shibagaki N."/>
            <person name="Shinohara N."/>
            <person name="Shippen D.E."/>
            <person name="Soerensen I."/>
            <person name="Sotooka R."/>
            <person name="Sugimoto N."/>
            <person name="Sugita M."/>
            <person name="Sumikawa N."/>
            <person name="Tanurdzic M."/>
            <person name="Theissen G."/>
            <person name="Ulvskov P."/>
            <person name="Wakazuki S."/>
            <person name="Weng J.K."/>
            <person name="Willats W.W."/>
            <person name="Wipf D."/>
            <person name="Wolf P.G."/>
            <person name="Yang L."/>
            <person name="Zimmer A.D."/>
            <person name="Zhu Q."/>
            <person name="Mitros T."/>
            <person name="Hellsten U."/>
            <person name="Loque D."/>
            <person name="Otillar R."/>
            <person name="Salamov A."/>
            <person name="Schmutz J."/>
            <person name="Shapiro H."/>
            <person name="Lindquist E."/>
            <person name="Lucas S."/>
            <person name="Rokhsar D."/>
            <person name="Grigoriev I.V."/>
        </authorList>
    </citation>
    <scope>NUCLEOTIDE SEQUENCE [LARGE SCALE GENOMIC DNA]</scope>
</reference>
<organism evidence="14">
    <name type="scientific">Selaginella moellendorffii</name>
    <name type="common">Spikemoss</name>
    <dbReference type="NCBI Taxonomy" id="88036"/>
    <lineage>
        <taxon>Eukaryota</taxon>
        <taxon>Viridiplantae</taxon>
        <taxon>Streptophyta</taxon>
        <taxon>Embryophyta</taxon>
        <taxon>Tracheophyta</taxon>
        <taxon>Lycopodiopsida</taxon>
        <taxon>Selaginellales</taxon>
        <taxon>Selaginellaceae</taxon>
        <taxon>Selaginella</taxon>
    </lineage>
</organism>
<keyword evidence="14" id="KW-1185">Reference proteome</keyword>
<comment type="similarity">
    <text evidence="7">In the N-terminal section; belongs to the long-chain O-acyltransferase family.</text>
</comment>
<dbReference type="AlphaFoldDB" id="D8SXY2"/>
<evidence type="ECO:0000259" key="11">
    <source>
        <dbReference type="Pfam" id="PF03007"/>
    </source>
</evidence>
<dbReference type="InterPro" id="IPR045034">
    <property type="entry name" value="O-acyltransferase_WSD1-like"/>
</dbReference>
<feature type="region of interest" description="Disordered" evidence="10">
    <location>
        <begin position="1"/>
        <end position="30"/>
    </location>
</feature>
<dbReference type="InParanoid" id="D8SXY2"/>
<keyword evidence="6" id="KW-0012">Acyltransferase</keyword>
<name>D8SXY2_SELML</name>
<proteinExistence type="inferred from homology"/>
<evidence type="ECO:0000313" key="14">
    <source>
        <dbReference type="Proteomes" id="UP000001514"/>
    </source>
</evidence>
<dbReference type="HOGENOM" id="CLU_027831_0_0_1"/>
<evidence type="ECO:0000256" key="1">
    <source>
        <dbReference type="ARBA" id="ARBA00004240"/>
    </source>
</evidence>
<comment type="pathway">
    <text evidence="2">Glycerolipid metabolism; triacylglycerol biosynthesis.</text>
</comment>
<evidence type="ECO:0000256" key="8">
    <source>
        <dbReference type="ARBA" id="ARBA00047604"/>
    </source>
</evidence>
<dbReference type="GO" id="GO:0008374">
    <property type="term" value="F:O-acyltransferase activity"/>
    <property type="evidence" value="ECO:0000318"/>
    <property type="project" value="GO_Central"/>
</dbReference>
<dbReference type="PANTHER" id="PTHR31650">
    <property type="entry name" value="O-ACYLTRANSFERASE (WSD1-LIKE) FAMILY PROTEIN"/>
    <property type="match status" value="1"/>
</dbReference>